<keyword evidence="2" id="KW-1185">Reference proteome</keyword>
<sequence>MILRCTRCSTEMLHRANVNCPVRHNLGRQKKNPITQREESPYSKNLMTIGYQATKAAWKMHNFICIYYNFE</sequence>
<proteinExistence type="predicted"/>
<dbReference type="AlphaFoldDB" id="A0A139WNL7"/>
<organism evidence="1 2">
    <name type="scientific">Tribolium castaneum</name>
    <name type="common">Red flour beetle</name>
    <dbReference type="NCBI Taxonomy" id="7070"/>
    <lineage>
        <taxon>Eukaryota</taxon>
        <taxon>Metazoa</taxon>
        <taxon>Ecdysozoa</taxon>
        <taxon>Arthropoda</taxon>
        <taxon>Hexapoda</taxon>
        <taxon>Insecta</taxon>
        <taxon>Pterygota</taxon>
        <taxon>Neoptera</taxon>
        <taxon>Endopterygota</taxon>
        <taxon>Coleoptera</taxon>
        <taxon>Polyphaga</taxon>
        <taxon>Cucujiformia</taxon>
        <taxon>Tenebrionidae</taxon>
        <taxon>Tenebrionidae incertae sedis</taxon>
        <taxon>Tribolium</taxon>
    </lineage>
</organism>
<protein>
    <submittedName>
        <fullName evidence="1">Uncharacterized protein</fullName>
    </submittedName>
</protein>
<evidence type="ECO:0000313" key="2">
    <source>
        <dbReference type="Proteomes" id="UP000007266"/>
    </source>
</evidence>
<reference evidence="1 2" key="1">
    <citation type="journal article" date="2008" name="Nature">
        <title>The genome of the model beetle and pest Tribolium castaneum.</title>
        <authorList>
            <consortium name="Tribolium Genome Sequencing Consortium"/>
            <person name="Richards S."/>
            <person name="Gibbs R.A."/>
            <person name="Weinstock G.M."/>
            <person name="Brown S.J."/>
            <person name="Denell R."/>
            <person name="Beeman R.W."/>
            <person name="Gibbs R."/>
            <person name="Beeman R.W."/>
            <person name="Brown S.J."/>
            <person name="Bucher G."/>
            <person name="Friedrich M."/>
            <person name="Grimmelikhuijzen C.J."/>
            <person name="Klingler M."/>
            <person name="Lorenzen M."/>
            <person name="Richards S."/>
            <person name="Roth S."/>
            <person name="Schroder R."/>
            <person name="Tautz D."/>
            <person name="Zdobnov E.M."/>
            <person name="Muzny D."/>
            <person name="Gibbs R.A."/>
            <person name="Weinstock G.M."/>
            <person name="Attaway T."/>
            <person name="Bell S."/>
            <person name="Buhay C.J."/>
            <person name="Chandrabose M.N."/>
            <person name="Chavez D."/>
            <person name="Clerk-Blankenburg K.P."/>
            <person name="Cree A."/>
            <person name="Dao M."/>
            <person name="Davis C."/>
            <person name="Chacko J."/>
            <person name="Dinh H."/>
            <person name="Dugan-Rocha S."/>
            <person name="Fowler G."/>
            <person name="Garner T.T."/>
            <person name="Garnes J."/>
            <person name="Gnirke A."/>
            <person name="Hawes A."/>
            <person name="Hernandez J."/>
            <person name="Hines S."/>
            <person name="Holder M."/>
            <person name="Hume J."/>
            <person name="Jhangiani S.N."/>
            <person name="Joshi V."/>
            <person name="Khan Z.M."/>
            <person name="Jackson L."/>
            <person name="Kovar C."/>
            <person name="Kowis A."/>
            <person name="Lee S."/>
            <person name="Lewis L.R."/>
            <person name="Margolis J."/>
            <person name="Morgan M."/>
            <person name="Nazareth L.V."/>
            <person name="Nguyen N."/>
            <person name="Okwuonu G."/>
            <person name="Parker D."/>
            <person name="Richards S."/>
            <person name="Ruiz S.J."/>
            <person name="Santibanez J."/>
            <person name="Savard J."/>
            <person name="Scherer S.E."/>
            <person name="Schneider B."/>
            <person name="Sodergren E."/>
            <person name="Tautz D."/>
            <person name="Vattahil S."/>
            <person name="Villasana D."/>
            <person name="White C.S."/>
            <person name="Wright R."/>
            <person name="Park Y."/>
            <person name="Beeman R.W."/>
            <person name="Lord J."/>
            <person name="Oppert B."/>
            <person name="Lorenzen M."/>
            <person name="Brown S."/>
            <person name="Wang L."/>
            <person name="Savard J."/>
            <person name="Tautz D."/>
            <person name="Richards S."/>
            <person name="Weinstock G."/>
            <person name="Gibbs R.A."/>
            <person name="Liu Y."/>
            <person name="Worley K."/>
            <person name="Weinstock G."/>
            <person name="Elsik C.G."/>
            <person name="Reese J.T."/>
            <person name="Elhaik E."/>
            <person name="Landan G."/>
            <person name="Graur D."/>
            <person name="Arensburger P."/>
            <person name="Atkinson P."/>
            <person name="Beeman R.W."/>
            <person name="Beidler J."/>
            <person name="Brown S.J."/>
            <person name="Demuth J.P."/>
            <person name="Drury D.W."/>
            <person name="Du Y.Z."/>
            <person name="Fujiwara H."/>
            <person name="Lorenzen M."/>
            <person name="Maselli V."/>
            <person name="Osanai M."/>
            <person name="Park Y."/>
            <person name="Robertson H.M."/>
            <person name="Tu Z."/>
            <person name="Wang J.J."/>
            <person name="Wang S."/>
            <person name="Richards S."/>
            <person name="Song H."/>
            <person name="Zhang L."/>
            <person name="Sodergren E."/>
            <person name="Werner D."/>
            <person name="Stanke M."/>
            <person name="Morgenstern B."/>
            <person name="Solovyev V."/>
            <person name="Kosarev P."/>
            <person name="Brown G."/>
            <person name="Chen H.C."/>
            <person name="Ermolaeva O."/>
            <person name="Hlavina W."/>
            <person name="Kapustin Y."/>
            <person name="Kiryutin B."/>
            <person name="Kitts P."/>
            <person name="Maglott D."/>
            <person name="Pruitt K."/>
            <person name="Sapojnikov V."/>
            <person name="Souvorov A."/>
            <person name="Mackey A.J."/>
            <person name="Waterhouse R.M."/>
            <person name="Wyder S."/>
            <person name="Zdobnov E.M."/>
            <person name="Zdobnov E.M."/>
            <person name="Wyder S."/>
            <person name="Kriventseva E.V."/>
            <person name="Kadowaki T."/>
            <person name="Bork P."/>
            <person name="Aranda M."/>
            <person name="Bao R."/>
            <person name="Beermann A."/>
            <person name="Berns N."/>
            <person name="Bolognesi R."/>
            <person name="Bonneton F."/>
            <person name="Bopp D."/>
            <person name="Brown S.J."/>
            <person name="Bucher G."/>
            <person name="Butts T."/>
            <person name="Chaumot A."/>
            <person name="Denell R.E."/>
            <person name="Ferrier D.E."/>
            <person name="Friedrich M."/>
            <person name="Gordon C.M."/>
            <person name="Jindra M."/>
            <person name="Klingler M."/>
            <person name="Lan Q."/>
            <person name="Lattorff H.M."/>
            <person name="Laudet V."/>
            <person name="von Levetsow C."/>
            <person name="Liu Z."/>
            <person name="Lutz R."/>
            <person name="Lynch J.A."/>
            <person name="da Fonseca R.N."/>
            <person name="Posnien N."/>
            <person name="Reuter R."/>
            <person name="Roth S."/>
            <person name="Savard J."/>
            <person name="Schinko J.B."/>
            <person name="Schmitt C."/>
            <person name="Schoppmeier M."/>
            <person name="Schroder R."/>
            <person name="Shippy T.D."/>
            <person name="Simonnet F."/>
            <person name="Marques-Souza H."/>
            <person name="Tautz D."/>
            <person name="Tomoyasu Y."/>
            <person name="Trauner J."/>
            <person name="Van der Zee M."/>
            <person name="Vervoort M."/>
            <person name="Wittkopp N."/>
            <person name="Wimmer E.A."/>
            <person name="Yang X."/>
            <person name="Jones A.K."/>
            <person name="Sattelle D.B."/>
            <person name="Ebert P.R."/>
            <person name="Nelson D."/>
            <person name="Scott J.G."/>
            <person name="Beeman R.W."/>
            <person name="Muthukrishnan S."/>
            <person name="Kramer K.J."/>
            <person name="Arakane Y."/>
            <person name="Beeman R.W."/>
            <person name="Zhu Q."/>
            <person name="Hogenkamp D."/>
            <person name="Dixit R."/>
            <person name="Oppert B."/>
            <person name="Jiang H."/>
            <person name="Zou Z."/>
            <person name="Marshall J."/>
            <person name="Elpidina E."/>
            <person name="Vinokurov K."/>
            <person name="Oppert C."/>
            <person name="Zou Z."/>
            <person name="Evans J."/>
            <person name="Lu Z."/>
            <person name="Zhao P."/>
            <person name="Sumathipala N."/>
            <person name="Altincicek B."/>
            <person name="Vilcinskas A."/>
            <person name="Williams M."/>
            <person name="Hultmark D."/>
            <person name="Hetru C."/>
            <person name="Jiang H."/>
            <person name="Grimmelikhuijzen C.J."/>
            <person name="Hauser F."/>
            <person name="Cazzamali G."/>
            <person name="Williamson M."/>
            <person name="Park Y."/>
            <person name="Li B."/>
            <person name="Tanaka Y."/>
            <person name="Predel R."/>
            <person name="Neupert S."/>
            <person name="Schachtner J."/>
            <person name="Verleyen P."/>
            <person name="Raible F."/>
            <person name="Bork P."/>
            <person name="Friedrich M."/>
            <person name="Walden K.K."/>
            <person name="Robertson H.M."/>
            <person name="Angeli S."/>
            <person name="Foret S."/>
            <person name="Bucher G."/>
            <person name="Schuetz S."/>
            <person name="Maleszka R."/>
            <person name="Wimmer E.A."/>
            <person name="Beeman R.W."/>
            <person name="Lorenzen M."/>
            <person name="Tomoyasu Y."/>
            <person name="Miller S.C."/>
            <person name="Grossmann D."/>
            <person name="Bucher G."/>
        </authorList>
    </citation>
    <scope>NUCLEOTIDE SEQUENCE [LARGE SCALE GENOMIC DNA]</scope>
    <source>
        <strain evidence="1 2">Georgia GA2</strain>
    </source>
</reference>
<accession>A0A139WNL7</accession>
<name>A0A139WNL7_TRICA</name>
<reference evidence="1 2" key="2">
    <citation type="journal article" date="2010" name="Nucleic Acids Res.">
        <title>BeetleBase in 2010: revisions to provide comprehensive genomic information for Tribolium castaneum.</title>
        <authorList>
            <person name="Kim H.S."/>
            <person name="Murphy T."/>
            <person name="Xia J."/>
            <person name="Caragea D."/>
            <person name="Park Y."/>
            <person name="Beeman R.W."/>
            <person name="Lorenzen M.D."/>
            <person name="Butcher S."/>
            <person name="Manak J.R."/>
            <person name="Brown S.J."/>
        </authorList>
    </citation>
    <scope>GENOME REANNOTATION</scope>
    <source>
        <strain evidence="1 2">Georgia GA2</strain>
    </source>
</reference>
<evidence type="ECO:0000313" key="1">
    <source>
        <dbReference type="EMBL" id="KYB29467.1"/>
    </source>
</evidence>
<dbReference type="InParanoid" id="A0A139WNL7"/>
<dbReference type="Proteomes" id="UP000007266">
    <property type="component" value="Linkage group 2"/>
</dbReference>
<dbReference type="EMBL" id="KQ971311">
    <property type="protein sequence ID" value="KYB29467.1"/>
    <property type="molecule type" value="Genomic_DNA"/>
</dbReference>
<gene>
    <name evidence="1" type="primary">AUGUSTUS-3.0.2_30984</name>
    <name evidence="1" type="ORF">TcasGA2_TC030984</name>
</gene>